<evidence type="ECO:0000313" key="22">
    <source>
        <dbReference type="Proteomes" id="UP000282269"/>
    </source>
</evidence>
<reference evidence="16 17" key="2">
    <citation type="journal article" date="2018" name="Proc. Natl. Acad. Sci. U.S.A.">
        <title>Nonmutational mechanism of inheritance in the Archaeon Sulfolobus solfataricus.</title>
        <authorList>
            <person name="Payne S."/>
            <person name="McCarthy S."/>
            <person name="Johnson T."/>
            <person name="North E."/>
            <person name="Blum P."/>
        </authorList>
    </citation>
    <scope>NUCLEOTIDE SEQUENCE [LARGE SCALE GENOMIC DNA]</scope>
    <source>
        <strain evidence="6 16">SARC-H</strain>
        <strain evidence="7 20">SARC-I</strain>
        <strain evidence="9 21">SARC-N</strain>
        <strain evidence="10 22">SARC-O</strain>
        <strain evidence="11 17">SUL120</strain>
        <strain evidence="5 18">SULG</strain>
        <strain evidence="8 19">SULM</strain>
    </source>
</reference>
<dbReference type="EMBL" id="CP011057">
    <property type="protein sequence ID" value="AKA79958.1"/>
    <property type="molecule type" value="Genomic_DNA"/>
</dbReference>
<evidence type="ECO:0000313" key="5">
    <source>
        <dbReference type="EMBL" id="AZF69044.1"/>
    </source>
</evidence>
<evidence type="ECO:0000313" key="16">
    <source>
        <dbReference type="Proteomes" id="UP000267993"/>
    </source>
</evidence>
<dbReference type="EMBL" id="CP033235">
    <property type="protein sequence ID" value="AZF69044.1"/>
    <property type="molecule type" value="Genomic_DNA"/>
</dbReference>
<dbReference type="Proteomes" id="UP000594632">
    <property type="component" value="Chromosome"/>
</dbReference>
<evidence type="ECO:0000313" key="4">
    <source>
        <dbReference type="EMBL" id="AKA79958.1"/>
    </source>
</evidence>
<evidence type="ECO:0000313" key="3">
    <source>
        <dbReference type="EMBL" id="AKA77266.1"/>
    </source>
</evidence>
<keyword evidence="1" id="KW-0143">Chaperone</keyword>
<dbReference type="Pfam" id="PF02613">
    <property type="entry name" value="Nitrate_red_del"/>
    <property type="match status" value="1"/>
</dbReference>
<name>A0A0E3GVG2_SACSO</name>
<evidence type="ECO:0000313" key="23">
    <source>
        <dbReference type="Proteomes" id="UP000594632"/>
    </source>
</evidence>
<evidence type="ECO:0000313" key="18">
    <source>
        <dbReference type="Proteomes" id="UP000273194"/>
    </source>
</evidence>
<dbReference type="EMBL" id="CP011055">
    <property type="protein sequence ID" value="AKA74570.1"/>
    <property type="molecule type" value="Genomic_DNA"/>
</dbReference>
<gene>
    <name evidence="12" type="ORF">HFC64_01535</name>
    <name evidence="4" type="ORF">SULA_2428</name>
    <name evidence="2" type="ORF">SULB_2429</name>
    <name evidence="3" type="ORF">SULC_2426</name>
    <name evidence="5" type="ORF">SULG_12305</name>
    <name evidence="6" type="ORF">SULH_12305</name>
    <name evidence="7" type="ORF">SULI_12305</name>
    <name evidence="8" type="ORF">SULM_12295</name>
    <name evidence="9" type="ORF">SULN_12295</name>
    <name evidence="10" type="ORF">SULO_12305</name>
    <name evidence="11" type="ORF">SULZ_12305</name>
</gene>
<proteinExistence type="predicted"/>
<dbReference type="Proteomes" id="UP000269431">
    <property type="component" value="Chromosome"/>
</dbReference>
<evidence type="ECO:0000313" key="20">
    <source>
        <dbReference type="Proteomes" id="UP000275843"/>
    </source>
</evidence>
<dbReference type="Proteomes" id="UP000033057">
    <property type="component" value="Chromosome"/>
</dbReference>
<dbReference type="Proteomes" id="UP000273443">
    <property type="component" value="Chromosome"/>
</dbReference>
<evidence type="ECO:0000256" key="1">
    <source>
        <dbReference type="ARBA" id="ARBA00023186"/>
    </source>
</evidence>
<evidence type="ECO:0000313" key="2">
    <source>
        <dbReference type="EMBL" id="AKA74570.1"/>
    </source>
</evidence>
<dbReference type="Proteomes" id="UP000278715">
    <property type="component" value="Chromosome"/>
</dbReference>
<dbReference type="AlphaFoldDB" id="A0A0E3GVG2"/>
<evidence type="ECO:0000313" key="6">
    <source>
        <dbReference type="EMBL" id="AZF71664.1"/>
    </source>
</evidence>
<organism evidence="3 13">
    <name type="scientific">Saccharolobus solfataricus</name>
    <name type="common">Sulfolobus solfataricus</name>
    <dbReference type="NCBI Taxonomy" id="2287"/>
    <lineage>
        <taxon>Archaea</taxon>
        <taxon>Thermoproteota</taxon>
        <taxon>Thermoprotei</taxon>
        <taxon>Sulfolobales</taxon>
        <taxon>Sulfolobaceae</taxon>
        <taxon>Saccharolobus</taxon>
    </lineage>
</organism>
<dbReference type="KEGG" id="ssof:SULC_2426"/>
<evidence type="ECO:0000313" key="8">
    <source>
        <dbReference type="EMBL" id="AZF76907.1"/>
    </source>
</evidence>
<dbReference type="SUPFAM" id="SSF89155">
    <property type="entry name" value="TorD-like"/>
    <property type="match status" value="1"/>
</dbReference>
<dbReference type="Proteomes" id="UP000033085">
    <property type="component" value="Chromosome"/>
</dbReference>
<dbReference type="EMBL" id="CP033236">
    <property type="protein sequence ID" value="AZF71664.1"/>
    <property type="molecule type" value="Genomic_DNA"/>
</dbReference>
<evidence type="ECO:0000313" key="10">
    <source>
        <dbReference type="EMBL" id="AZF82118.1"/>
    </source>
</evidence>
<dbReference type="GeneID" id="44130379"/>
<dbReference type="InterPro" id="IPR036411">
    <property type="entry name" value="TorD-like_sf"/>
</dbReference>
<protein>
    <submittedName>
        <fullName evidence="3">Molecular chaperone</fullName>
    </submittedName>
</protein>
<dbReference type="Proteomes" id="UP000282269">
    <property type="component" value="Chromosome"/>
</dbReference>
<dbReference type="GeneID" id="1454566"/>
<dbReference type="Proteomes" id="UP000033106">
    <property type="component" value="Chromosome"/>
</dbReference>
<evidence type="ECO:0000313" key="11">
    <source>
        <dbReference type="EMBL" id="AZF84705.1"/>
    </source>
</evidence>
<accession>A0A0E3GVG2</accession>
<dbReference type="Proteomes" id="UP000275843">
    <property type="component" value="Chromosome"/>
</dbReference>
<evidence type="ECO:0000313" key="7">
    <source>
        <dbReference type="EMBL" id="AZF74284.1"/>
    </source>
</evidence>
<dbReference type="RefSeq" id="WP_014511673.1">
    <property type="nucleotide sequence ID" value="NZ_CP011055.2"/>
</dbReference>
<dbReference type="PANTHER" id="PTHR34227:SF1">
    <property type="entry name" value="DIMETHYL SULFOXIDE REDUCTASE CHAPERONE-RELATED"/>
    <property type="match status" value="1"/>
</dbReference>
<evidence type="ECO:0000313" key="9">
    <source>
        <dbReference type="EMBL" id="AZF79514.1"/>
    </source>
</evidence>
<dbReference type="KEGG" id="ssoa:SULA_2428"/>
<dbReference type="EMBL" id="CP050869">
    <property type="protein sequence ID" value="QPG51214.1"/>
    <property type="molecule type" value="Genomic_DNA"/>
</dbReference>
<reference evidence="13 14" key="1">
    <citation type="journal article" date="2015" name="Genome Announc.">
        <title>Complete Genome Sequence of Sulfolobus solfataricus Strain 98/2 and Evolved Derivatives.</title>
        <authorList>
            <person name="McCarthy S."/>
            <person name="Gradnigo J."/>
            <person name="Johnson T."/>
            <person name="Payne S."/>
            <person name="Lipzen A."/>
            <person name="Martin J."/>
            <person name="Schackwitz W."/>
            <person name="Moriyama E."/>
            <person name="Blum P."/>
        </authorList>
    </citation>
    <scope>NUCLEOTIDE SEQUENCE [LARGE SCALE GENOMIC DNA]</scope>
    <source>
        <strain evidence="13">98/2 SULC</strain>
        <strain evidence="2">SARC-B</strain>
        <strain evidence="3">SARC-C</strain>
        <strain evidence="4 15">SULA</strain>
        <strain evidence="14">SULB</strain>
    </source>
</reference>
<dbReference type="Proteomes" id="UP000267993">
    <property type="component" value="Chromosome"/>
</dbReference>
<dbReference type="EMBL" id="CP033239">
    <property type="protein sequence ID" value="AZF79514.1"/>
    <property type="molecule type" value="Genomic_DNA"/>
</dbReference>
<dbReference type="EMBL" id="CP033237">
    <property type="protein sequence ID" value="AZF74284.1"/>
    <property type="molecule type" value="Genomic_DNA"/>
</dbReference>
<evidence type="ECO:0000313" key="17">
    <source>
        <dbReference type="Proteomes" id="UP000269431"/>
    </source>
</evidence>
<dbReference type="PANTHER" id="PTHR34227">
    <property type="entry name" value="CHAPERONE PROTEIN YCDY"/>
    <property type="match status" value="1"/>
</dbReference>
<reference evidence="3" key="3">
    <citation type="submission" date="2018-10" db="EMBL/GenBank/DDBJ databases">
        <authorList>
            <person name="McCarthy S."/>
            <person name="Gradnigo J."/>
            <person name="Johnson T."/>
            <person name="Payne S."/>
            <person name="Lipzen A."/>
            <person name="Schackwitz W."/>
            <person name="Martin J."/>
            <person name="Moriyama E."/>
            <person name="Blum P."/>
        </authorList>
    </citation>
    <scope>NUCLEOTIDE SEQUENCE</scope>
    <source>
        <strain evidence="2">SARC-B</strain>
        <strain evidence="3">SARC-C</strain>
        <strain evidence="4">SULA</strain>
    </source>
</reference>
<dbReference type="InterPro" id="IPR020945">
    <property type="entry name" value="DMSO/NO3_reduct_chaperone"/>
</dbReference>
<evidence type="ECO:0000313" key="13">
    <source>
        <dbReference type="Proteomes" id="UP000033057"/>
    </source>
</evidence>
<evidence type="ECO:0000313" key="21">
    <source>
        <dbReference type="Proteomes" id="UP000278715"/>
    </source>
</evidence>
<evidence type="ECO:0000313" key="19">
    <source>
        <dbReference type="Proteomes" id="UP000273443"/>
    </source>
</evidence>
<evidence type="ECO:0000313" key="14">
    <source>
        <dbReference type="Proteomes" id="UP000033085"/>
    </source>
</evidence>
<dbReference type="InterPro" id="IPR050289">
    <property type="entry name" value="TorD/DmsD_chaperones"/>
</dbReference>
<sequence>MKSLSTDFKIFSFLFLSPRYIKEVKGLVEEIKDKPYYNTLKQIIQLAESNYDKVATEFTSCFINDYKHVKCPPYESWYRERTVYGISVQRVLEEYIKYGIYPKKQLADHISTELEFTSFLLFVEQEDEARKFIKEHIVSWVPKLIEDILANSKGEYTKLLGIALKQFLDYTIQTIFVVNR</sequence>
<dbReference type="PATRIC" id="fig|2287.6.peg.2569"/>
<dbReference type="Gene3D" id="1.10.3480.10">
    <property type="entry name" value="TorD-like"/>
    <property type="match status" value="1"/>
</dbReference>
<dbReference type="KEGG" id="ssol:SULB_2429"/>
<dbReference type="Proteomes" id="UP000273194">
    <property type="component" value="Chromosome"/>
</dbReference>
<reference evidence="12 23" key="4">
    <citation type="journal article" date="2020" name="Nat. Commun.">
        <title>The structures of two archaeal type IV pili illuminate evolutionary relationships.</title>
        <authorList>
            <person name="Wang F."/>
            <person name="Baquero D.P."/>
            <person name="Su Z."/>
            <person name="Beltran L.C."/>
            <person name="Prangishvili D."/>
            <person name="Krupovic M."/>
            <person name="Egelman E.H."/>
        </authorList>
    </citation>
    <scope>NUCLEOTIDE SEQUENCE [LARGE SCALE GENOMIC DNA]</scope>
    <source>
        <strain evidence="12 23">POZ149</strain>
    </source>
</reference>
<dbReference type="EMBL" id="CP011056">
    <property type="protein sequence ID" value="AKA77266.1"/>
    <property type="molecule type" value="Genomic_DNA"/>
</dbReference>
<evidence type="ECO:0000313" key="12">
    <source>
        <dbReference type="EMBL" id="QPG51214.1"/>
    </source>
</evidence>
<evidence type="ECO:0000313" key="15">
    <source>
        <dbReference type="Proteomes" id="UP000033106"/>
    </source>
</evidence>
<dbReference type="EMBL" id="CP033240">
    <property type="protein sequence ID" value="AZF82118.1"/>
    <property type="molecule type" value="Genomic_DNA"/>
</dbReference>
<dbReference type="OrthoDB" id="320758at2157"/>
<dbReference type="EMBL" id="CP033238">
    <property type="protein sequence ID" value="AZF76907.1"/>
    <property type="molecule type" value="Genomic_DNA"/>
</dbReference>
<dbReference type="EMBL" id="CP033241">
    <property type="protein sequence ID" value="AZF84705.1"/>
    <property type="molecule type" value="Genomic_DNA"/>
</dbReference>